<keyword evidence="3" id="KW-1185">Reference proteome</keyword>
<keyword evidence="1" id="KW-0472">Membrane</keyword>
<sequence>MSSEYAPTGAHGYGDPVPTPRNGAAVAGLVLGIVALLLCLTVLGAVLSVLLAVVGLVLSIVGLRRVGRRRATNKGVAVTGLVVNAVALLIAAVITAFLAVGLAYALDNGGSDAWSCLVDAGGDQAAVQRCVDDLDAGTAGR</sequence>
<dbReference type="STRING" id="266940.Krad_0029"/>
<name>A6W3Y2_KINRD</name>
<protein>
    <recommendedName>
        <fullName evidence="4">DUF4190 domain-containing protein</fullName>
    </recommendedName>
</protein>
<dbReference type="KEGG" id="kra:Krad_0029"/>
<keyword evidence="1" id="KW-0812">Transmembrane</keyword>
<dbReference type="EMBL" id="CP000750">
    <property type="protein sequence ID" value="ABS01521.1"/>
    <property type="molecule type" value="Genomic_DNA"/>
</dbReference>
<proteinExistence type="predicted"/>
<gene>
    <name evidence="2" type="ordered locus">Krad_0029</name>
</gene>
<keyword evidence="1" id="KW-1133">Transmembrane helix</keyword>
<dbReference type="AlphaFoldDB" id="A6W3Y2"/>
<feature type="transmembrane region" description="Helical" evidence="1">
    <location>
        <begin position="75"/>
        <end position="105"/>
    </location>
</feature>
<dbReference type="Proteomes" id="UP000001116">
    <property type="component" value="Chromosome"/>
</dbReference>
<dbReference type="RefSeq" id="WP_012085663.1">
    <property type="nucleotide sequence ID" value="NC_009664.2"/>
</dbReference>
<evidence type="ECO:0008006" key="4">
    <source>
        <dbReference type="Google" id="ProtNLM"/>
    </source>
</evidence>
<evidence type="ECO:0000256" key="1">
    <source>
        <dbReference type="SAM" id="Phobius"/>
    </source>
</evidence>
<organism evidence="2 3">
    <name type="scientific">Kineococcus radiotolerans (strain ATCC BAA-149 / DSM 14245 / SRS30216)</name>
    <dbReference type="NCBI Taxonomy" id="266940"/>
    <lineage>
        <taxon>Bacteria</taxon>
        <taxon>Bacillati</taxon>
        <taxon>Actinomycetota</taxon>
        <taxon>Actinomycetes</taxon>
        <taxon>Kineosporiales</taxon>
        <taxon>Kineosporiaceae</taxon>
        <taxon>Kineococcus</taxon>
    </lineage>
</organism>
<evidence type="ECO:0000313" key="2">
    <source>
        <dbReference type="EMBL" id="ABS01521.1"/>
    </source>
</evidence>
<dbReference type="HOGENOM" id="CLU_092035_0_0_11"/>
<accession>A6W3Y2</accession>
<reference evidence="3" key="1">
    <citation type="journal article" date="2008" name="PLoS ONE">
        <title>Survival in nuclear waste, extreme resistance, and potential applications gleaned from the genome sequence of Kineococcus radiotolerans SRS30216.</title>
        <authorList>
            <person name="Bagwell C.E."/>
            <person name="Bhat S."/>
            <person name="Hawkins G.M."/>
            <person name="Smith B.W."/>
            <person name="Biswas T."/>
            <person name="Hoover T.R."/>
            <person name="Saunders E."/>
            <person name="Han C.S."/>
            <person name="Tsodikov O.V."/>
            <person name="Shimkets L.J."/>
        </authorList>
    </citation>
    <scope>NUCLEOTIDE SEQUENCE [LARGE SCALE GENOMIC DNA]</scope>
    <source>
        <strain evidence="3">ATCC BAA-149 / DSM 14245 / SRS30216</strain>
    </source>
</reference>
<feature type="transmembrane region" description="Helical" evidence="1">
    <location>
        <begin position="30"/>
        <end position="63"/>
    </location>
</feature>
<evidence type="ECO:0000313" key="3">
    <source>
        <dbReference type="Proteomes" id="UP000001116"/>
    </source>
</evidence>